<protein>
    <recommendedName>
        <fullName evidence="4 8">2,3-bisphosphoglycerate-dependent phosphoglycerate mutase</fullName>
        <shortName evidence="4">BPG-dependent PGAM</shortName>
        <shortName evidence="4">PGAM</shortName>
        <shortName evidence="4">Phosphoglyceromutase</shortName>
        <shortName evidence="4">dPGM</shortName>
        <ecNumber evidence="4 8">5.4.2.11</ecNumber>
    </recommendedName>
</protein>
<dbReference type="InterPro" id="IPR029033">
    <property type="entry name" value="His_PPase_superfam"/>
</dbReference>
<dbReference type="PIRSF" id="PIRSF000709">
    <property type="entry name" value="6PFK_2-Ptase"/>
    <property type="match status" value="1"/>
</dbReference>
<evidence type="ECO:0000256" key="4">
    <source>
        <dbReference type="HAMAP-Rule" id="MF_01039"/>
    </source>
</evidence>
<accession>A0A562DKX1</accession>
<dbReference type="GO" id="GO:0004619">
    <property type="term" value="F:phosphoglycerate mutase activity"/>
    <property type="evidence" value="ECO:0007669"/>
    <property type="project" value="UniProtKB-UniRule"/>
</dbReference>
<comment type="similarity">
    <text evidence="1 4">Belongs to the phosphoglycerate mutase family. BPG-dependent PGAM subfamily.</text>
</comment>
<gene>
    <name evidence="4" type="primary">gpmA</name>
    <name evidence="9" type="ORF">L618_004100000130</name>
</gene>
<comment type="caution">
    <text evidence="4">Lacks conserved residue(s) required for the propagation of feature annotation.</text>
</comment>
<dbReference type="InterPro" id="IPR013078">
    <property type="entry name" value="His_Pase_superF_clade-1"/>
</dbReference>
<evidence type="ECO:0000256" key="7">
    <source>
        <dbReference type="PIRSR" id="PIRSR613078-3"/>
    </source>
</evidence>
<comment type="caution">
    <text evidence="9">The sequence shown here is derived from an EMBL/GenBank/DDBJ whole genome shotgun (WGS) entry which is preliminary data.</text>
</comment>
<dbReference type="PROSITE" id="PS00175">
    <property type="entry name" value="PG_MUTASE"/>
    <property type="match status" value="1"/>
</dbReference>
<dbReference type="CDD" id="cd07067">
    <property type="entry name" value="HP_PGM_like"/>
    <property type="match status" value="1"/>
</dbReference>
<evidence type="ECO:0000313" key="9">
    <source>
        <dbReference type="EMBL" id="TWH10301.1"/>
    </source>
</evidence>
<proteinExistence type="inferred from homology"/>
<evidence type="ECO:0000256" key="6">
    <source>
        <dbReference type="PIRSR" id="PIRSR613078-2"/>
    </source>
</evidence>
<dbReference type="GO" id="GO:0006096">
    <property type="term" value="P:glycolytic process"/>
    <property type="evidence" value="ECO:0007669"/>
    <property type="project" value="UniProtKB-UniRule"/>
</dbReference>
<dbReference type="SMART" id="SM00855">
    <property type="entry name" value="PGAM"/>
    <property type="match status" value="1"/>
</dbReference>
<evidence type="ECO:0000256" key="3">
    <source>
        <dbReference type="ARBA" id="ARBA00023235"/>
    </source>
</evidence>
<evidence type="ECO:0000256" key="5">
    <source>
        <dbReference type="PIRSR" id="PIRSR613078-1"/>
    </source>
</evidence>
<evidence type="ECO:0000256" key="8">
    <source>
        <dbReference type="RuleBase" id="RU004512"/>
    </source>
</evidence>
<dbReference type="EMBL" id="VLJT01000041">
    <property type="protein sequence ID" value="TWH10301.1"/>
    <property type="molecule type" value="Genomic_DNA"/>
</dbReference>
<feature type="binding site" evidence="4 6">
    <location>
        <begin position="90"/>
        <end position="93"/>
    </location>
    <ligand>
        <name>substrate</name>
    </ligand>
</feature>
<feature type="site" description="Transition state stabilizer" evidence="4 7">
    <location>
        <position position="184"/>
    </location>
</feature>
<keyword evidence="2 4" id="KW-0324">Glycolysis</keyword>
<comment type="catalytic activity">
    <reaction evidence="4 8">
        <text>(2R)-2-phosphoglycerate = (2R)-3-phosphoglycerate</text>
        <dbReference type="Rhea" id="RHEA:15901"/>
        <dbReference type="ChEBI" id="CHEBI:58272"/>
        <dbReference type="ChEBI" id="CHEBI:58289"/>
        <dbReference type="EC" id="5.4.2.11"/>
    </reaction>
</comment>
<dbReference type="AlphaFoldDB" id="A0A562DKX1"/>
<keyword evidence="3 4" id="KW-0413">Isomerase</keyword>
<sequence>MPERHCLILLRHGESAWNAADRFAGWVDIPLTDMGRTEAHRSGELIRQAGALPDVVHTSLLRRAVTTADIALDAAGRHWIPVHRSWRLNERHYGDLQGQSREDVRARFGNARVKTWRRSYDVAPPAIRPESAFSQDLDPRYRQLGIDVPPTESLRDVQIRLLPYWETAIAPDLARGRKVLIVSHGNALRSLIMHLDRMTVDDIGEITIPTGTPIRYDLDQALRPVVPGGTVLEPRSQQVTDMHRDSAPAI</sequence>
<dbReference type="HAMAP" id="MF_01039">
    <property type="entry name" value="PGAM_GpmA"/>
    <property type="match status" value="1"/>
</dbReference>
<comment type="function">
    <text evidence="4 8">Catalyzes the interconversion of 2-phosphoglycerate and 3-phosphoglycerate.</text>
</comment>
<dbReference type="EC" id="5.4.2.11" evidence="4 8"/>
<feature type="binding site" evidence="4 6">
    <location>
        <begin position="117"/>
        <end position="118"/>
    </location>
    <ligand>
        <name>substrate</name>
    </ligand>
</feature>
<feature type="binding site" evidence="4 6">
    <location>
        <begin position="11"/>
        <end position="18"/>
    </location>
    <ligand>
        <name>substrate</name>
    </ligand>
</feature>
<keyword evidence="4" id="KW-0312">Gluconeogenesis</keyword>
<dbReference type="Pfam" id="PF00300">
    <property type="entry name" value="His_Phos_1"/>
    <property type="match status" value="2"/>
</dbReference>
<dbReference type="Proteomes" id="UP000317573">
    <property type="component" value="Unassembled WGS sequence"/>
</dbReference>
<evidence type="ECO:0000256" key="2">
    <source>
        <dbReference type="ARBA" id="ARBA00023152"/>
    </source>
</evidence>
<feature type="active site" description="Tele-phosphohistidine intermediate" evidence="4 5">
    <location>
        <position position="12"/>
    </location>
</feature>
<dbReference type="PANTHER" id="PTHR11931">
    <property type="entry name" value="PHOSPHOGLYCERATE MUTASE"/>
    <property type="match status" value="1"/>
</dbReference>
<comment type="pathway">
    <text evidence="4 8">Carbohydrate degradation; glycolysis; pyruvate from D-glyceraldehyde 3-phosphate: step 3/5.</text>
</comment>
<name>A0A562DKX1_RHORH</name>
<dbReference type="RefSeq" id="WP_120284795.1">
    <property type="nucleotide sequence ID" value="NZ_VLJT01000041.1"/>
</dbReference>
<organism evidence="9 10">
    <name type="scientific">Rhodococcus rhodochrous J45</name>
    <dbReference type="NCBI Taxonomy" id="935266"/>
    <lineage>
        <taxon>Bacteria</taxon>
        <taxon>Bacillati</taxon>
        <taxon>Actinomycetota</taxon>
        <taxon>Actinomycetes</taxon>
        <taxon>Mycobacteriales</taxon>
        <taxon>Nocardiaceae</taxon>
        <taxon>Rhodococcus</taxon>
    </lineage>
</organism>
<dbReference type="Gene3D" id="3.40.50.1240">
    <property type="entry name" value="Phosphoglycerate mutase-like"/>
    <property type="match status" value="1"/>
</dbReference>
<feature type="active site" description="Proton donor/acceptor" evidence="4 5">
    <location>
        <position position="90"/>
    </location>
</feature>
<evidence type="ECO:0000313" key="10">
    <source>
        <dbReference type="Proteomes" id="UP000317573"/>
    </source>
</evidence>
<evidence type="ECO:0000256" key="1">
    <source>
        <dbReference type="ARBA" id="ARBA00006717"/>
    </source>
</evidence>
<reference evidence="9 10" key="1">
    <citation type="submission" date="2019-07" db="EMBL/GenBank/DDBJ databases">
        <title>Genome sequencing of lignin-degrading bacterial isolates.</title>
        <authorList>
            <person name="Gladden J."/>
        </authorList>
    </citation>
    <scope>NUCLEOTIDE SEQUENCE [LARGE SCALE GENOMIC DNA]</scope>
    <source>
        <strain evidence="9 10">J45</strain>
    </source>
</reference>
<dbReference type="NCBIfam" id="TIGR01258">
    <property type="entry name" value="pgm_1"/>
    <property type="match status" value="1"/>
</dbReference>
<dbReference type="UniPathway" id="UPA00109">
    <property type="reaction ID" value="UER00186"/>
</dbReference>
<feature type="binding site" evidence="4 6">
    <location>
        <position position="63"/>
    </location>
    <ligand>
        <name>substrate</name>
    </ligand>
</feature>
<dbReference type="SUPFAM" id="SSF53254">
    <property type="entry name" value="Phosphoglycerate mutase-like"/>
    <property type="match status" value="1"/>
</dbReference>
<feature type="binding site" evidence="4 6">
    <location>
        <begin position="185"/>
        <end position="186"/>
    </location>
    <ligand>
        <name>substrate</name>
    </ligand>
</feature>
<dbReference type="InterPro" id="IPR005952">
    <property type="entry name" value="Phosphogly_mut1"/>
</dbReference>
<dbReference type="InterPro" id="IPR001345">
    <property type="entry name" value="PG/BPGM_mutase_AS"/>
</dbReference>
<dbReference type="GO" id="GO:0006094">
    <property type="term" value="P:gluconeogenesis"/>
    <property type="evidence" value="ECO:0007669"/>
    <property type="project" value="UniProtKB-UniRule"/>
</dbReference>